<dbReference type="GO" id="GO:0031295">
    <property type="term" value="P:T cell costimulation"/>
    <property type="evidence" value="ECO:0007669"/>
    <property type="project" value="TreeGrafter"/>
</dbReference>
<dbReference type="SUPFAM" id="SSF48726">
    <property type="entry name" value="Immunoglobulin"/>
    <property type="match status" value="1"/>
</dbReference>
<evidence type="ECO:0000256" key="2">
    <source>
        <dbReference type="ARBA" id="ARBA00022475"/>
    </source>
</evidence>
<keyword evidence="10" id="KW-0393">Immunoglobulin domain</keyword>
<dbReference type="InterPro" id="IPR051713">
    <property type="entry name" value="T-cell_Activation_Regulation"/>
</dbReference>
<evidence type="ECO:0000256" key="5">
    <source>
        <dbReference type="ARBA" id="ARBA00022989"/>
    </source>
</evidence>
<evidence type="ECO:0000256" key="10">
    <source>
        <dbReference type="ARBA" id="ARBA00023319"/>
    </source>
</evidence>
<reference evidence="13" key="1">
    <citation type="submission" date="2025-08" db="UniProtKB">
        <authorList>
            <consortium name="Ensembl"/>
        </authorList>
    </citation>
    <scope>IDENTIFICATION</scope>
</reference>
<dbReference type="InterPro" id="IPR003599">
    <property type="entry name" value="Ig_sub"/>
</dbReference>
<dbReference type="GO" id="GO:0006955">
    <property type="term" value="P:immune response"/>
    <property type="evidence" value="ECO:0007669"/>
    <property type="project" value="TreeGrafter"/>
</dbReference>
<evidence type="ECO:0000256" key="8">
    <source>
        <dbReference type="ARBA" id="ARBA00023170"/>
    </source>
</evidence>
<dbReference type="InterPro" id="IPR007110">
    <property type="entry name" value="Ig-like_dom"/>
</dbReference>
<dbReference type="PANTHER" id="PTHR25466:SF14">
    <property type="entry name" value="BUTYROPHILIN SUBFAMILY 2 MEMBER A2-LIKE-RELATED"/>
    <property type="match status" value="1"/>
</dbReference>
<dbReference type="GO" id="GO:0009897">
    <property type="term" value="C:external side of plasma membrane"/>
    <property type="evidence" value="ECO:0007669"/>
    <property type="project" value="TreeGrafter"/>
</dbReference>
<dbReference type="PANTHER" id="PTHR25466">
    <property type="entry name" value="T-LYMPHOCYTE ACTIVATION ANTIGEN"/>
    <property type="match status" value="1"/>
</dbReference>
<proteinExistence type="predicted"/>
<evidence type="ECO:0000256" key="11">
    <source>
        <dbReference type="SAM" id="SignalP"/>
    </source>
</evidence>
<dbReference type="GO" id="GO:0042130">
    <property type="term" value="P:negative regulation of T cell proliferation"/>
    <property type="evidence" value="ECO:0007669"/>
    <property type="project" value="TreeGrafter"/>
</dbReference>
<keyword evidence="4 11" id="KW-0732">Signal</keyword>
<dbReference type="Ensembl" id="ENSFHET00000011541.1">
    <property type="protein sequence ID" value="ENSFHEP00000002847.1"/>
    <property type="gene ID" value="ENSFHEG00000003671.1"/>
</dbReference>
<dbReference type="SMART" id="SM00409">
    <property type="entry name" value="IG"/>
    <property type="match status" value="1"/>
</dbReference>
<keyword evidence="8" id="KW-0675">Receptor</keyword>
<keyword evidence="7" id="KW-1015">Disulfide bond</keyword>
<dbReference type="AlphaFoldDB" id="A0A3Q2NU97"/>
<keyword evidence="2" id="KW-1003">Cell membrane</keyword>
<evidence type="ECO:0000256" key="1">
    <source>
        <dbReference type="ARBA" id="ARBA00004251"/>
    </source>
</evidence>
<keyword evidence="6" id="KW-0472">Membrane</keyword>
<dbReference type="InterPro" id="IPR013783">
    <property type="entry name" value="Ig-like_fold"/>
</dbReference>
<comment type="subcellular location">
    <subcellularLocation>
        <location evidence="1">Cell membrane</location>
        <topology evidence="1">Single-pass type I membrane protein</topology>
    </subcellularLocation>
</comment>
<name>A0A3Q2NU97_FUNHE</name>
<dbReference type="Gene3D" id="2.60.40.10">
    <property type="entry name" value="Immunoglobulins"/>
    <property type="match status" value="1"/>
</dbReference>
<evidence type="ECO:0000313" key="14">
    <source>
        <dbReference type="Proteomes" id="UP000265000"/>
    </source>
</evidence>
<dbReference type="SMART" id="SM00408">
    <property type="entry name" value="IGc2"/>
    <property type="match status" value="1"/>
</dbReference>
<feature type="chain" id="PRO_5018582252" description="Ig-like domain-containing protein" evidence="11">
    <location>
        <begin position="20"/>
        <end position="155"/>
    </location>
</feature>
<evidence type="ECO:0000259" key="12">
    <source>
        <dbReference type="PROSITE" id="PS50835"/>
    </source>
</evidence>
<protein>
    <recommendedName>
        <fullName evidence="12">Ig-like domain-containing protein</fullName>
    </recommendedName>
</protein>
<dbReference type="GO" id="GO:0042102">
    <property type="term" value="P:positive regulation of T cell proliferation"/>
    <property type="evidence" value="ECO:0007669"/>
    <property type="project" value="TreeGrafter"/>
</dbReference>
<dbReference type="InterPro" id="IPR036179">
    <property type="entry name" value="Ig-like_dom_sf"/>
</dbReference>
<evidence type="ECO:0000313" key="13">
    <source>
        <dbReference type="Ensembl" id="ENSFHEP00000002847.1"/>
    </source>
</evidence>
<evidence type="ECO:0000256" key="6">
    <source>
        <dbReference type="ARBA" id="ARBA00023136"/>
    </source>
</evidence>
<evidence type="ECO:0000256" key="9">
    <source>
        <dbReference type="ARBA" id="ARBA00023180"/>
    </source>
</evidence>
<reference evidence="13" key="2">
    <citation type="submission" date="2025-09" db="UniProtKB">
        <authorList>
            <consortium name="Ensembl"/>
        </authorList>
    </citation>
    <scope>IDENTIFICATION</scope>
</reference>
<keyword evidence="3" id="KW-0812">Transmembrane</keyword>
<dbReference type="InterPro" id="IPR003598">
    <property type="entry name" value="Ig_sub2"/>
</dbReference>
<sequence length="155" mass="17581">MSSELLLPVQLILSSVVLSVPQVEVDSGEESVLLPCRTTVILPEDATVKWRDDRFRKVHVHGSDQPEDQDNFFKNRTKTNEDLLKTGDLSLTLEHLTDGDSGTYTCTVYSREGNILIEKQVELRVKGQWFKCDVVGSFNHLIRSISKVFYLLLIS</sequence>
<keyword evidence="14" id="KW-1185">Reference proteome</keyword>
<dbReference type="Pfam" id="PF07686">
    <property type="entry name" value="V-set"/>
    <property type="match status" value="1"/>
</dbReference>
<dbReference type="GO" id="GO:0071222">
    <property type="term" value="P:cellular response to lipopolysaccharide"/>
    <property type="evidence" value="ECO:0007669"/>
    <property type="project" value="TreeGrafter"/>
</dbReference>
<dbReference type="InterPro" id="IPR013106">
    <property type="entry name" value="Ig_V-set"/>
</dbReference>
<dbReference type="GeneTree" id="ENSGT01130000278575"/>
<organism evidence="13 14">
    <name type="scientific">Fundulus heteroclitus</name>
    <name type="common">Killifish</name>
    <name type="synonym">Mummichog</name>
    <dbReference type="NCBI Taxonomy" id="8078"/>
    <lineage>
        <taxon>Eukaryota</taxon>
        <taxon>Metazoa</taxon>
        <taxon>Chordata</taxon>
        <taxon>Craniata</taxon>
        <taxon>Vertebrata</taxon>
        <taxon>Euteleostomi</taxon>
        <taxon>Actinopterygii</taxon>
        <taxon>Neopterygii</taxon>
        <taxon>Teleostei</taxon>
        <taxon>Neoteleostei</taxon>
        <taxon>Acanthomorphata</taxon>
        <taxon>Ovalentaria</taxon>
        <taxon>Atherinomorphae</taxon>
        <taxon>Cyprinodontiformes</taxon>
        <taxon>Fundulidae</taxon>
        <taxon>Fundulus</taxon>
    </lineage>
</organism>
<dbReference type="SMART" id="SM00406">
    <property type="entry name" value="IGv"/>
    <property type="match status" value="1"/>
</dbReference>
<feature type="domain" description="Ig-like" evidence="12">
    <location>
        <begin position="8"/>
        <end position="122"/>
    </location>
</feature>
<dbReference type="Proteomes" id="UP000265000">
    <property type="component" value="Unplaced"/>
</dbReference>
<evidence type="ECO:0000256" key="3">
    <source>
        <dbReference type="ARBA" id="ARBA00022692"/>
    </source>
</evidence>
<dbReference type="PROSITE" id="PS50835">
    <property type="entry name" value="IG_LIKE"/>
    <property type="match status" value="1"/>
</dbReference>
<evidence type="ECO:0000256" key="7">
    <source>
        <dbReference type="ARBA" id="ARBA00023157"/>
    </source>
</evidence>
<feature type="signal peptide" evidence="11">
    <location>
        <begin position="1"/>
        <end position="19"/>
    </location>
</feature>
<dbReference type="GO" id="GO:0007166">
    <property type="term" value="P:cell surface receptor signaling pathway"/>
    <property type="evidence" value="ECO:0007669"/>
    <property type="project" value="TreeGrafter"/>
</dbReference>
<accession>A0A3Q2NU97</accession>
<evidence type="ECO:0000256" key="4">
    <source>
        <dbReference type="ARBA" id="ARBA00022729"/>
    </source>
</evidence>
<keyword evidence="5" id="KW-1133">Transmembrane helix</keyword>
<keyword evidence="9" id="KW-0325">Glycoprotein</keyword>